<dbReference type="SMART" id="SM00220">
    <property type="entry name" value="S_TKc"/>
    <property type="match status" value="1"/>
</dbReference>
<evidence type="ECO:0000256" key="1">
    <source>
        <dbReference type="ARBA" id="ARBA00022679"/>
    </source>
</evidence>
<evidence type="ECO:0000256" key="3">
    <source>
        <dbReference type="ARBA" id="ARBA00022777"/>
    </source>
</evidence>
<dbReference type="InterPro" id="IPR051681">
    <property type="entry name" value="Ser/Thr_Kinases-Pseudokinases"/>
</dbReference>
<keyword evidence="2" id="KW-0547">Nucleotide-binding</keyword>
<evidence type="ECO:0000313" key="7">
    <source>
        <dbReference type="EMBL" id="KAG0252679.1"/>
    </source>
</evidence>
<dbReference type="PANTHER" id="PTHR44329:SF288">
    <property type="entry name" value="MITOGEN-ACTIVATED PROTEIN KINASE KINASE KINASE 20"/>
    <property type="match status" value="1"/>
</dbReference>
<dbReference type="Pfam" id="PF00069">
    <property type="entry name" value="Pkinase"/>
    <property type="match status" value="1"/>
</dbReference>
<keyword evidence="8" id="KW-1185">Reference proteome</keyword>
<evidence type="ECO:0000313" key="8">
    <source>
        <dbReference type="Proteomes" id="UP000807716"/>
    </source>
</evidence>
<dbReference type="GO" id="GO:0004674">
    <property type="term" value="F:protein serine/threonine kinase activity"/>
    <property type="evidence" value="ECO:0007669"/>
    <property type="project" value="TreeGrafter"/>
</dbReference>
<dbReference type="SUPFAM" id="SSF56112">
    <property type="entry name" value="Protein kinase-like (PK-like)"/>
    <property type="match status" value="1"/>
</dbReference>
<dbReference type="InterPro" id="IPR032675">
    <property type="entry name" value="LRR_dom_sf"/>
</dbReference>
<reference evidence="7" key="1">
    <citation type="journal article" date="2020" name="Fungal Divers.">
        <title>Resolving the Mortierellaceae phylogeny through synthesis of multi-gene phylogenetics and phylogenomics.</title>
        <authorList>
            <person name="Vandepol N."/>
            <person name="Liber J."/>
            <person name="Desiro A."/>
            <person name="Na H."/>
            <person name="Kennedy M."/>
            <person name="Barry K."/>
            <person name="Grigoriev I.V."/>
            <person name="Miller A.N."/>
            <person name="O'Donnell K."/>
            <person name="Stajich J.E."/>
            <person name="Bonito G."/>
        </authorList>
    </citation>
    <scope>NUCLEOTIDE SEQUENCE</scope>
    <source>
        <strain evidence="7">BC1065</strain>
    </source>
</reference>
<accession>A0A9P6PV06</accession>
<evidence type="ECO:0000256" key="2">
    <source>
        <dbReference type="ARBA" id="ARBA00022741"/>
    </source>
</evidence>
<feature type="domain" description="Protein kinase" evidence="6">
    <location>
        <begin position="673"/>
        <end position="931"/>
    </location>
</feature>
<keyword evidence="4" id="KW-0067">ATP-binding</keyword>
<dbReference type="InterPro" id="IPR001245">
    <property type="entry name" value="Ser-Thr/Tyr_kinase_cat_dom"/>
</dbReference>
<keyword evidence="3" id="KW-0418">Kinase</keyword>
<dbReference type="Proteomes" id="UP000807716">
    <property type="component" value="Unassembled WGS sequence"/>
</dbReference>
<evidence type="ECO:0000256" key="4">
    <source>
        <dbReference type="ARBA" id="ARBA00022840"/>
    </source>
</evidence>
<dbReference type="OrthoDB" id="122279at2759"/>
<proteinExistence type="predicted"/>
<dbReference type="PROSITE" id="PS00108">
    <property type="entry name" value="PROTEIN_KINASE_ST"/>
    <property type="match status" value="1"/>
</dbReference>
<keyword evidence="1" id="KW-0808">Transferase</keyword>
<dbReference type="Gene3D" id="3.80.10.10">
    <property type="entry name" value="Ribonuclease Inhibitor"/>
    <property type="match status" value="1"/>
</dbReference>
<name>A0A9P6PV06_9FUNG</name>
<evidence type="ECO:0000256" key="5">
    <source>
        <dbReference type="SAM" id="MobiDB-lite"/>
    </source>
</evidence>
<dbReference type="SUPFAM" id="SSF52047">
    <property type="entry name" value="RNI-like"/>
    <property type="match status" value="1"/>
</dbReference>
<dbReference type="PROSITE" id="PS50011">
    <property type="entry name" value="PROTEIN_KINASE_DOM"/>
    <property type="match status" value="1"/>
</dbReference>
<dbReference type="Gene3D" id="1.10.510.10">
    <property type="entry name" value="Transferase(Phosphotransferase) domain 1"/>
    <property type="match status" value="1"/>
</dbReference>
<dbReference type="PANTHER" id="PTHR44329">
    <property type="entry name" value="SERINE/THREONINE-PROTEIN KINASE TNNI3K-RELATED"/>
    <property type="match status" value="1"/>
</dbReference>
<dbReference type="GO" id="GO:0005524">
    <property type="term" value="F:ATP binding"/>
    <property type="evidence" value="ECO:0007669"/>
    <property type="project" value="UniProtKB-KW"/>
</dbReference>
<feature type="region of interest" description="Disordered" evidence="5">
    <location>
        <begin position="232"/>
        <end position="256"/>
    </location>
</feature>
<feature type="non-terminal residue" evidence="7">
    <location>
        <position position="1"/>
    </location>
</feature>
<evidence type="ECO:0000259" key="6">
    <source>
        <dbReference type="PROSITE" id="PS50011"/>
    </source>
</evidence>
<dbReference type="InterPro" id="IPR011009">
    <property type="entry name" value="Kinase-like_dom_sf"/>
</dbReference>
<dbReference type="EMBL" id="JAAAJB010000640">
    <property type="protein sequence ID" value="KAG0252679.1"/>
    <property type="molecule type" value="Genomic_DNA"/>
</dbReference>
<comment type="caution">
    <text evidence="7">The sequence shown here is derived from an EMBL/GenBank/DDBJ whole genome shotgun (WGS) entry which is preliminary data.</text>
</comment>
<feature type="region of interest" description="Disordered" evidence="5">
    <location>
        <begin position="975"/>
        <end position="994"/>
    </location>
</feature>
<gene>
    <name evidence="7" type="ORF">DFQ27_007916</name>
</gene>
<dbReference type="InterPro" id="IPR000719">
    <property type="entry name" value="Prot_kinase_dom"/>
</dbReference>
<dbReference type="AlphaFoldDB" id="A0A9P6PV06"/>
<dbReference type="PRINTS" id="PR00109">
    <property type="entry name" value="TYRKINASE"/>
</dbReference>
<feature type="compositionally biased region" description="Basic and acidic residues" evidence="5">
    <location>
        <begin position="246"/>
        <end position="256"/>
    </location>
</feature>
<dbReference type="InterPro" id="IPR008271">
    <property type="entry name" value="Ser/Thr_kinase_AS"/>
</dbReference>
<sequence>MACRPVNCLPVECIEHIVSFIDDDDARTTLVPLLCVNRTFFHVVAPRIWRDPFKWLVRARYQTQAVLSFLTSVLSWSPSQESDKEALLKLLSDDTHGLHSPAPTIDYLSHITIVRHYPDLRPALERIWSAYGGPDCTGNKDQPTIDNPWTLLEIAGWAIAGHRLGSMEELILSAANTALYKSRIDELTRVRRIWFQFHDDDIHNTCSDLKHRKSALSATTFVEHFVAVHGGGGGGGDDDHADDMDDMKRSSKPRVPDRSLDVQIVGDLLPMWPTLDRPPPLGSIFEPLARIAPLELSRRIDPQTTTSNWTRFLACPSSIDFSKIECLSTLDLDMVTRRAPWPAHLSAERFFRQCRALRRLRLDLRESQIAIFDWAARERLEEQQQQQQQSPTASAMPHLQVLELVCKFREARWDVHGEPSWINAAGRKILSDAFVAFGSTLQQFRIQCVLIDLSTMRDLPRLRQVSIEATQMKLCRDTFTNCPCLEDVSLVGKGIRDRLPPPLSPTEANPVWDMPNLKRLHVEDGVFYDFNVDSLGQMPRLEELHLELQDQISRRDAWSGHQWKDWWQFPYLRTIKLLGTMPLLRMSLLGEQTTPVLETLVLQATTDFERADLMAFFLDGRASMKECPPLMTVRRLELLGNCWLTDEFLEAVLGHLFPNLQDLKTDTYLNSSQIHGLKERSGGFGSVYRAHREGRPCAAKECFASSPDLSNAAVRKEIAILQQLRHRYIIQYFESLEHDGHTYILMDLAEKGSLASAIDRGEVTDWPTKTRIAHEIARGLEYIHCRDILHRDLKTANVLLTRFMEVKLCDFGLAKVKTISASSSSAASTGSFKGTLRWAAPEVLDVRPRYSKKSDVYGLGMVMWAMATNRSVPFVDQQDNMVVAMLIRNGEREEIPEDTPDDYRSWIEQCWRQDPNQRPNSRDVILEDDVVMGSHIDGIGSLLSLGPSIDDSIRNRLAACGLERALDKLAIVDGHEGRHNNNDDDTHKRPHQRDGDEVISYLRRIANKGNADAQLILGW</sequence>
<protein>
    <recommendedName>
        <fullName evidence="6">Protein kinase domain-containing protein</fullName>
    </recommendedName>
</protein>
<organism evidence="7 8">
    <name type="scientific">Actinomortierella ambigua</name>
    <dbReference type="NCBI Taxonomy" id="1343610"/>
    <lineage>
        <taxon>Eukaryota</taxon>
        <taxon>Fungi</taxon>
        <taxon>Fungi incertae sedis</taxon>
        <taxon>Mucoromycota</taxon>
        <taxon>Mortierellomycotina</taxon>
        <taxon>Mortierellomycetes</taxon>
        <taxon>Mortierellales</taxon>
        <taxon>Mortierellaceae</taxon>
        <taxon>Actinomortierella</taxon>
    </lineage>
</organism>